<evidence type="ECO:0000256" key="1">
    <source>
        <dbReference type="ARBA" id="ARBA00006592"/>
    </source>
</evidence>
<dbReference type="Gene3D" id="6.10.250.2270">
    <property type="match status" value="1"/>
</dbReference>
<dbReference type="AlphaFoldDB" id="A0A9Q0RZ91"/>
<keyword evidence="2 7" id="KW-0689">Ribosomal protein</keyword>
<dbReference type="CDD" id="cd23702">
    <property type="entry name" value="eL14"/>
    <property type="match status" value="1"/>
</dbReference>
<dbReference type="Gene3D" id="2.30.30.30">
    <property type="match status" value="1"/>
</dbReference>
<gene>
    <name evidence="7" type="primary">RpL14</name>
    <name evidence="7" type="ORF">Bhyg_10697</name>
</gene>
<accession>A0A9Q0RZ91</accession>
<dbReference type="InterPro" id="IPR008991">
    <property type="entry name" value="Translation_prot_SH3-like_sf"/>
</dbReference>
<feature type="domain" description="Large ribosomal subunit protein eL14" evidence="6">
    <location>
        <begin position="46"/>
        <end position="120"/>
    </location>
</feature>
<evidence type="ECO:0000313" key="7">
    <source>
        <dbReference type="EMBL" id="KAJ6637966.1"/>
    </source>
</evidence>
<evidence type="ECO:0000259" key="6">
    <source>
        <dbReference type="Pfam" id="PF01929"/>
    </source>
</evidence>
<proteinExistence type="inferred from homology"/>
<dbReference type="InterPro" id="IPR014722">
    <property type="entry name" value="Rib_uL2_dom2"/>
</dbReference>
<dbReference type="GO" id="GO:0042273">
    <property type="term" value="P:ribosomal large subunit biogenesis"/>
    <property type="evidence" value="ECO:0007669"/>
    <property type="project" value="TreeGrafter"/>
</dbReference>
<comment type="caution">
    <text evidence="7">The sequence shown here is derived from an EMBL/GenBank/DDBJ whole genome shotgun (WGS) entry which is preliminary data.</text>
</comment>
<sequence length="162" mass="18890">MPFQRYVETGRIAKCTSGKLRGKIVSIVDCIDQTRVLVDGPQSGVPRQAYRLNNLQLTKFRLKFPYHAPTRVVRKQWEAADLTKKWEESAWAQKSKNVKKRTALNDFDRFKLRYAKKQRNKLLTIAYNTLKKRTKADGSARVLKKDRKLRIQELKKAGKGKK</sequence>
<dbReference type="GO" id="GO:0006412">
    <property type="term" value="P:translation"/>
    <property type="evidence" value="ECO:0007669"/>
    <property type="project" value="InterPro"/>
</dbReference>
<dbReference type="Pfam" id="PF01929">
    <property type="entry name" value="Ribosomal_L14e"/>
    <property type="match status" value="1"/>
</dbReference>
<dbReference type="GO" id="GO:0022625">
    <property type="term" value="C:cytosolic large ribosomal subunit"/>
    <property type="evidence" value="ECO:0007669"/>
    <property type="project" value="TreeGrafter"/>
</dbReference>
<dbReference type="OrthoDB" id="1875589at2759"/>
<dbReference type="EMBL" id="WJQU01000003">
    <property type="protein sequence ID" value="KAJ6637966.1"/>
    <property type="molecule type" value="Genomic_DNA"/>
</dbReference>
<dbReference type="PANTHER" id="PTHR11127:SF2">
    <property type="entry name" value="LARGE RIBOSOMAL SUBUNIT PROTEIN EL14"/>
    <property type="match status" value="1"/>
</dbReference>
<dbReference type="GO" id="GO:0003723">
    <property type="term" value="F:RNA binding"/>
    <property type="evidence" value="ECO:0007669"/>
    <property type="project" value="InterPro"/>
</dbReference>
<protein>
    <recommendedName>
        <fullName evidence="4">Large ribosomal subunit protein eL14</fullName>
    </recommendedName>
    <alternativeName>
        <fullName evidence="5">60S ribosomal protein L14</fullName>
    </alternativeName>
</protein>
<organism evidence="7 8">
    <name type="scientific">Pseudolycoriella hygida</name>
    <dbReference type="NCBI Taxonomy" id="35572"/>
    <lineage>
        <taxon>Eukaryota</taxon>
        <taxon>Metazoa</taxon>
        <taxon>Ecdysozoa</taxon>
        <taxon>Arthropoda</taxon>
        <taxon>Hexapoda</taxon>
        <taxon>Insecta</taxon>
        <taxon>Pterygota</taxon>
        <taxon>Neoptera</taxon>
        <taxon>Endopterygota</taxon>
        <taxon>Diptera</taxon>
        <taxon>Nematocera</taxon>
        <taxon>Sciaroidea</taxon>
        <taxon>Sciaridae</taxon>
        <taxon>Pseudolycoriella</taxon>
    </lineage>
</organism>
<dbReference type="GO" id="GO:0003735">
    <property type="term" value="F:structural constituent of ribosome"/>
    <property type="evidence" value="ECO:0007669"/>
    <property type="project" value="InterPro"/>
</dbReference>
<dbReference type="InterPro" id="IPR039660">
    <property type="entry name" value="Ribosomal_eL14"/>
</dbReference>
<evidence type="ECO:0000313" key="8">
    <source>
        <dbReference type="Proteomes" id="UP001151699"/>
    </source>
</evidence>
<evidence type="ECO:0000256" key="3">
    <source>
        <dbReference type="ARBA" id="ARBA00023274"/>
    </source>
</evidence>
<comment type="similarity">
    <text evidence="1">Belongs to the eukaryotic ribosomal protein eL14 family.</text>
</comment>
<reference evidence="7" key="1">
    <citation type="submission" date="2022-07" db="EMBL/GenBank/DDBJ databases">
        <authorList>
            <person name="Trinca V."/>
            <person name="Uliana J.V.C."/>
            <person name="Torres T.T."/>
            <person name="Ward R.J."/>
            <person name="Monesi N."/>
        </authorList>
    </citation>
    <scope>NUCLEOTIDE SEQUENCE</scope>
    <source>
        <strain evidence="7">HSMRA1968</strain>
        <tissue evidence="7">Whole embryos</tissue>
    </source>
</reference>
<dbReference type="SUPFAM" id="SSF50104">
    <property type="entry name" value="Translation proteins SH3-like domain"/>
    <property type="match status" value="1"/>
</dbReference>
<evidence type="ECO:0000256" key="5">
    <source>
        <dbReference type="ARBA" id="ARBA00035318"/>
    </source>
</evidence>
<dbReference type="Proteomes" id="UP001151699">
    <property type="component" value="Chromosome X"/>
</dbReference>
<dbReference type="PANTHER" id="PTHR11127">
    <property type="entry name" value="60S RIBOSOMAL PROTEIN L14"/>
    <property type="match status" value="1"/>
</dbReference>
<name>A0A9Q0RZ91_9DIPT</name>
<evidence type="ECO:0000256" key="4">
    <source>
        <dbReference type="ARBA" id="ARBA00035215"/>
    </source>
</evidence>
<keyword evidence="8" id="KW-1185">Reference proteome</keyword>
<evidence type="ECO:0000256" key="2">
    <source>
        <dbReference type="ARBA" id="ARBA00022980"/>
    </source>
</evidence>
<keyword evidence="3" id="KW-0687">Ribonucleoprotein</keyword>
<dbReference type="InterPro" id="IPR002784">
    <property type="entry name" value="Ribosomal_eL14_dom"/>
</dbReference>